<dbReference type="EMBL" id="CAJVPI010000431">
    <property type="protein sequence ID" value="CAG8534329.1"/>
    <property type="molecule type" value="Genomic_DNA"/>
</dbReference>
<gene>
    <name evidence="1" type="ORF">PBRASI_LOCUS4266</name>
</gene>
<evidence type="ECO:0000313" key="1">
    <source>
        <dbReference type="EMBL" id="CAG8534329.1"/>
    </source>
</evidence>
<accession>A0A9N9FGG1</accession>
<sequence>MVYDTIVVIVRAVKLQTRCTLVLPLRYAVFDNMGLRQHQSLGLQQNLVNRSFRE</sequence>
<protein>
    <submittedName>
        <fullName evidence="1">8288_t:CDS:1</fullName>
    </submittedName>
</protein>
<comment type="caution">
    <text evidence="1">The sequence shown here is derived from an EMBL/GenBank/DDBJ whole genome shotgun (WGS) entry which is preliminary data.</text>
</comment>
<evidence type="ECO:0000313" key="2">
    <source>
        <dbReference type="Proteomes" id="UP000789739"/>
    </source>
</evidence>
<organism evidence="1 2">
    <name type="scientific">Paraglomus brasilianum</name>
    <dbReference type="NCBI Taxonomy" id="144538"/>
    <lineage>
        <taxon>Eukaryota</taxon>
        <taxon>Fungi</taxon>
        <taxon>Fungi incertae sedis</taxon>
        <taxon>Mucoromycota</taxon>
        <taxon>Glomeromycotina</taxon>
        <taxon>Glomeromycetes</taxon>
        <taxon>Paraglomerales</taxon>
        <taxon>Paraglomeraceae</taxon>
        <taxon>Paraglomus</taxon>
    </lineage>
</organism>
<name>A0A9N9FGG1_9GLOM</name>
<dbReference type="Proteomes" id="UP000789739">
    <property type="component" value="Unassembled WGS sequence"/>
</dbReference>
<keyword evidence="2" id="KW-1185">Reference proteome</keyword>
<dbReference type="AlphaFoldDB" id="A0A9N9FGG1"/>
<reference evidence="1" key="1">
    <citation type="submission" date="2021-06" db="EMBL/GenBank/DDBJ databases">
        <authorList>
            <person name="Kallberg Y."/>
            <person name="Tangrot J."/>
            <person name="Rosling A."/>
        </authorList>
    </citation>
    <scope>NUCLEOTIDE SEQUENCE</scope>
    <source>
        <strain evidence="1">BR232B</strain>
    </source>
</reference>
<proteinExistence type="predicted"/>